<keyword evidence="2" id="KW-1185">Reference proteome</keyword>
<organism evidence="1 2">
    <name type="scientific">Tianweitania sediminis</name>
    <dbReference type="NCBI Taxonomy" id="1502156"/>
    <lineage>
        <taxon>Bacteria</taxon>
        <taxon>Pseudomonadati</taxon>
        <taxon>Pseudomonadota</taxon>
        <taxon>Alphaproteobacteria</taxon>
        <taxon>Hyphomicrobiales</taxon>
        <taxon>Phyllobacteriaceae</taxon>
        <taxon>Tianweitania</taxon>
    </lineage>
</organism>
<accession>A0A8J7UM20</accession>
<dbReference type="PANTHER" id="PTHR35519:SF2">
    <property type="entry name" value="PH DOMAIN PROTEIN"/>
    <property type="match status" value="1"/>
</dbReference>
<sequence length="153" mass="16628">MSSFRSFVRPGPASAETEAAVLQRLEHLSVFLDSAFRVPVIGTRVGADALLNVVPGFGVLFAKSLSAYIIWEAHRLGVPRRTLAKMLTNLGVDFGISIVPLAGWVGDAFFRANLRNLNLLKAHLHERKAGYRPQAGARTAAPVIDGQWVRNPA</sequence>
<reference evidence="1" key="1">
    <citation type="submission" date="2021-03" db="EMBL/GenBank/DDBJ databases">
        <title>Genome sequencing and assembly of Tianweitania sediminis.</title>
        <authorList>
            <person name="Chhetri G."/>
        </authorList>
    </citation>
    <scope>NUCLEOTIDE SEQUENCE</scope>
    <source>
        <strain evidence="1">Z8</strain>
    </source>
</reference>
<name>A0A8J7UM20_9HYPH</name>
<dbReference type="RefSeq" id="WP_209335901.1">
    <property type="nucleotide sequence ID" value="NZ_JAGIYY010000004.1"/>
</dbReference>
<dbReference type="InterPro" id="IPR025187">
    <property type="entry name" value="DUF4112"/>
</dbReference>
<dbReference type="Proteomes" id="UP000666240">
    <property type="component" value="Unassembled WGS sequence"/>
</dbReference>
<dbReference type="AlphaFoldDB" id="A0A8J7UM20"/>
<dbReference type="Pfam" id="PF13430">
    <property type="entry name" value="DUF4112"/>
    <property type="match status" value="1"/>
</dbReference>
<evidence type="ECO:0000313" key="1">
    <source>
        <dbReference type="EMBL" id="MBP0439882.1"/>
    </source>
</evidence>
<dbReference type="PANTHER" id="PTHR35519">
    <property type="entry name" value="MEMBRANE PROTEINS"/>
    <property type="match status" value="1"/>
</dbReference>
<proteinExistence type="predicted"/>
<comment type="caution">
    <text evidence="1">The sequence shown here is derived from an EMBL/GenBank/DDBJ whole genome shotgun (WGS) entry which is preliminary data.</text>
</comment>
<evidence type="ECO:0000313" key="2">
    <source>
        <dbReference type="Proteomes" id="UP000666240"/>
    </source>
</evidence>
<protein>
    <submittedName>
        <fullName evidence="1">DUF4112 domain-containing protein</fullName>
    </submittedName>
</protein>
<gene>
    <name evidence="1" type="ORF">J5Y06_14585</name>
</gene>
<dbReference type="EMBL" id="JAGIYY010000004">
    <property type="protein sequence ID" value="MBP0439882.1"/>
    <property type="molecule type" value="Genomic_DNA"/>
</dbReference>